<dbReference type="SUPFAM" id="SSF56112">
    <property type="entry name" value="Protein kinase-like (PK-like)"/>
    <property type="match status" value="1"/>
</dbReference>
<dbReference type="Gene3D" id="1.10.510.10">
    <property type="entry name" value="Transferase(Phosphotransferase) domain 1"/>
    <property type="match status" value="1"/>
</dbReference>
<accession>A0AA88LHH3</accession>
<dbReference type="PANTHER" id="PTHR24347">
    <property type="entry name" value="SERINE/THREONINE-PROTEIN KINASE"/>
    <property type="match status" value="1"/>
</dbReference>
<organism evidence="2 3">
    <name type="scientific">Artemia franciscana</name>
    <name type="common">Brine shrimp</name>
    <name type="synonym">Artemia sanfranciscana</name>
    <dbReference type="NCBI Taxonomy" id="6661"/>
    <lineage>
        <taxon>Eukaryota</taxon>
        <taxon>Metazoa</taxon>
        <taxon>Ecdysozoa</taxon>
        <taxon>Arthropoda</taxon>
        <taxon>Crustacea</taxon>
        <taxon>Branchiopoda</taxon>
        <taxon>Anostraca</taxon>
        <taxon>Artemiidae</taxon>
        <taxon>Artemia</taxon>
    </lineage>
</organism>
<dbReference type="InterPro" id="IPR000719">
    <property type="entry name" value="Prot_kinase_dom"/>
</dbReference>
<name>A0AA88LHH3_ARTSF</name>
<reference evidence="2" key="1">
    <citation type="submission" date="2023-07" db="EMBL/GenBank/DDBJ databases">
        <title>Chromosome-level genome assembly of Artemia franciscana.</title>
        <authorList>
            <person name="Jo E."/>
        </authorList>
    </citation>
    <scope>NUCLEOTIDE SEQUENCE</scope>
    <source>
        <tissue evidence="2">Whole body</tissue>
    </source>
</reference>
<gene>
    <name evidence="2" type="ORF">QYM36_007829</name>
</gene>
<keyword evidence="3" id="KW-1185">Reference proteome</keyword>
<dbReference type="SMART" id="SM00220">
    <property type="entry name" value="S_TKc"/>
    <property type="match status" value="1"/>
</dbReference>
<dbReference type="EMBL" id="JAVRJZ010000001">
    <property type="protein sequence ID" value="KAK2727124.1"/>
    <property type="molecule type" value="Genomic_DNA"/>
</dbReference>
<comment type="caution">
    <text evidence="2">The sequence shown here is derived from an EMBL/GenBank/DDBJ whole genome shotgun (WGS) entry which is preliminary data.</text>
</comment>
<proteinExistence type="predicted"/>
<dbReference type="InterPro" id="IPR011009">
    <property type="entry name" value="Kinase-like_dom_sf"/>
</dbReference>
<feature type="domain" description="Protein kinase" evidence="1">
    <location>
        <begin position="1"/>
        <end position="173"/>
    </location>
</feature>
<evidence type="ECO:0000313" key="2">
    <source>
        <dbReference type="EMBL" id="KAK2727124.1"/>
    </source>
</evidence>
<dbReference type="Pfam" id="PF00069">
    <property type="entry name" value="Pkinase"/>
    <property type="match status" value="1"/>
</dbReference>
<dbReference type="GO" id="GO:0004672">
    <property type="term" value="F:protein kinase activity"/>
    <property type="evidence" value="ECO:0007669"/>
    <property type="project" value="InterPro"/>
</dbReference>
<dbReference type="GO" id="GO:0005524">
    <property type="term" value="F:ATP binding"/>
    <property type="evidence" value="ECO:0007669"/>
    <property type="project" value="InterPro"/>
</dbReference>
<dbReference type="AlphaFoldDB" id="A0AA88LHH3"/>
<sequence>MRLVLGTGIGVWNAGLRSWELGCEFRSGVLGGGVKAANAVMGDEPEDILLQSKCEEPLAKLADFGLSKYAPEDLTALKTFCGTMNYIAPEVLKRKGKKEYNPKVDVCLAGHPAFSDGYRDEPMCEQIIHGILDSSPKYWSSISEQGQNLVRSMLTVSAVSRLSMSEVLKHPWFSNDTSLFERYEDLISKLPSLKSIRSVPLLGNHLTASVSSRDSDVVFLRHVKRRKILRRIFSEENIENSPKIAKISSHEDDIFYLYMLRVKRRNKRINKKNIENNPKKA</sequence>
<protein>
    <recommendedName>
        <fullName evidence="1">Protein kinase domain-containing protein</fullName>
    </recommendedName>
</protein>
<dbReference type="Proteomes" id="UP001187531">
    <property type="component" value="Unassembled WGS sequence"/>
</dbReference>
<dbReference type="PROSITE" id="PS50011">
    <property type="entry name" value="PROTEIN_KINASE_DOM"/>
    <property type="match status" value="1"/>
</dbReference>
<evidence type="ECO:0000313" key="3">
    <source>
        <dbReference type="Proteomes" id="UP001187531"/>
    </source>
</evidence>
<evidence type="ECO:0000259" key="1">
    <source>
        <dbReference type="PROSITE" id="PS50011"/>
    </source>
</evidence>